<feature type="transmembrane region" description="Helical" evidence="1">
    <location>
        <begin position="141"/>
        <end position="166"/>
    </location>
</feature>
<name>A0ABU8DGD7_ERWAP</name>
<dbReference type="EMBL" id="JBANEI010000008">
    <property type="protein sequence ID" value="MEI2682565.1"/>
    <property type="molecule type" value="Genomic_DNA"/>
</dbReference>
<keyword evidence="4" id="KW-1185">Reference proteome</keyword>
<dbReference type="Gene3D" id="3.40.250.10">
    <property type="entry name" value="Rhodanese-like domain"/>
    <property type="match status" value="1"/>
</dbReference>
<keyword evidence="1" id="KW-0472">Membrane</keyword>
<dbReference type="InterPro" id="IPR021309">
    <property type="entry name" value="YgaP-like_TM"/>
</dbReference>
<dbReference type="PANTHER" id="PTHR44086:SF10">
    <property type="entry name" value="THIOSULFATE SULFURTRANSFERASE_RHODANESE-LIKE DOMAIN-CONTAINING PROTEIN 3"/>
    <property type="match status" value="1"/>
</dbReference>
<evidence type="ECO:0000313" key="4">
    <source>
        <dbReference type="Proteomes" id="UP001306592"/>
    </source>
</evidence>
<comment type="caution">
    <text evidence="3">The sequence shown here is derived from an EMBL/GenBank/DDBJ whole genome shotgun (WGS) entry which is preliminary data.</text>
</comment>
<sequence>MTPESVSPQEAQKLIEAGAVLIDIRERAEYLREHIPHANSLPLTEITAGKTVENAARQPVIFHCQAGMRTVQNANALTHTASPAPVLLMSGGINAWKRVGLPTIEDKKQPLPVMRQVQIAAGTLVLTGVVLGYAVDSRLFLLSGFVGAGLLFAGLTGFCGMANILLKMPWNRNS</sequence>
<reference evidence="3 4" key="1">
    <citation type="submission" date="2024-02" db="EMBL/GenBank/DDBJ databases">
        <title>First report Erwinia aphidicola in onion in Chile.</title>
        <authorList>
            <person name="Valenzuela M."/>
            <person name="Pena M."/>
            <person name="Dutta B."/>
        </authorList>
    </citation>
    <scope>NUCLEOTIDE SEQUENCE [LARGE SCALE GENOMIC DNA]</scope>
    <source>
        <strain evidence="3 4">QCJ3A</strain>
    </source>
</reference>
<dbReference type="GeneID" id="89473057"/>
<dbReference type="SMART" id="SM00450">
    <property type="entry name" value="RHOD"/>
    <property type="match status" value="1"/>
</dbReference>
<dbReference type="InterPro" id="IPR001763">
    <property type="entry name" value="Rhodanese-like_dom"/>
</dbReference>
<evidence type="ECO:0000313" key="3">
    <source>
        <dbReference type="EMBL" id="MEI2682565.1"/>
    </source>
</evidence>
<dbReference type="Pfam" id="PF11127">
    <property type="entry name" value="YgaP-like_TM"/>
    <property type="match status" value="1"/>
</dbReference>
<evidence type="ECO:0000259" key="2">
    <source>
        <dbReference type="PROSITE" id="PS50206"/>
    </source>
</evidence>
<dbReference type="Gene3D" id="6.10.140.1340">
    <property type="match status" value="1"/>
</dbReference>
<feature type="domain" description="Rhodanese" evidence="2">
    <location>
        <begin position="15"/>
        <end position="105"/>
    </location>
</feature>
<proteinExistence type="predicted"/>
<keyword evidence="1" id="KW-1133">Transmembrane helix</keyword>
<accession>A0ABU8DGD7</accession>
<dbReference type="Pfam" id="PF00581">
    <property type="entry name" value="Rhodanese"/>
    <property type="match status" value="1"/>
</dbReference>
<keyword evidence="1" id="KW-0812">Transmembrane</keyword>
<dbReference type="Proteomes" id="UP001306592">
    <property type="component" value="Unassembled WGS sequence"/>
</dbReference>
<organism evidence="3 4">
    <name type="scientific">Erwinia aphidicola</name>
    <dbReference type="NCBI Taxonomy" id="68334"/>
    <lineage>
        <taxon>Bacteria</taxon>
        <taxon>Pseudomonadati</taxon>
        <taxon>Pseudomonadota</taxon>
        <taxon>Gammaproteobacteria</taxon>
        <taxon>Enterobacterales</taxon>
        <taxon>Erwiniaceae</taxon>
        <taxon>Erwinia</taxon>
    </lineage>
</organism>
<feature type="transmembrane region" description="Helical" evidence="1">
    <location>
        <begin position="117"/>
        <end position="135"/>
    </location>
</feature>
<dbReference type="InterPro" id="IPR036873">
    <property type="entry name" value="Rhodanese-like_dom_sf"/>
</dbReference>
<dbReference type="PROSITE" id="PS50206">
    <property type="entry name" value="RHODANESE_3"/>
    <property type="match status" value="1"/>
</dbReference>
<protein>
    <submittedName>
        <fullName evidence="3">Rhodanese family protein</fullName>
    </submittedName>
</protein>
<dbReference type="SUPFAM" id="SSF52821">
    <property type="entry name" value="Rhodanese/Cell cycle control phosphatase"/>
    <property type="match status" value="1"/>
</dbReference>
<dbReference type="PANTHER" id="PTHR44086">
    <property type="entry name" value="THIOSULFATE SULFURTRANSFERASE RDL2, MITOCHONDRIAL-RELATED"/>
    <property type="match status" value="1"/>
</dbReference>
<gene>
    <name evidence="3" type="ORF">V8N49_12970</name>
</gene>
<evidence type="ECO:0000256" key="1">
    <source>
        <dbReference type="SAM" id="Phobius"/>
    </source>
</evidence>
<dbReference type="RefSeq" id="WP_048915686.1">
    <property type="nucleotide sequence ID" value="NZ_CAKKMT010000003.1"/>
</dbReference>